<dbReference type="RefSeq" id="WP_008908324.1">
    <property type="nucleotide sequence ID" value="NZ_CAKP01000047.1"/>
</dbReference>
<reference evidence="1 2" key="1">
    <citation type="journal article" date="2011" name="J. Bacteriol.">
        <title>Draft genome sequence of Caloramator australicus strain RC3T, a thermoanaerobe from the Great Artesian Basin of Australia.</title>
        <authorList>
            <person name="Ogg C.D."/>
            <person name="Patel B.K.C."/>
        </authorList>
    </citation>
    <scope>NUCLEOTIDE SEQUENCE [LARGE SCALE GENOMIC DNA]</scope>
    <source>
        <strain evidence="1 2">RC3</strain>
    </source>
</reference>
<name>I7LG70_9CLOT</name>
<dbReference type="EMBL" id="CAKP01000047">
    <property type="protein sequence ID" value="CCJ33050.1"/>
    <property type="molecule type" value="Genomic_DNA"/>
</dbReference>
<comment type="caution">
    <text evidence="1">The sequence shown here is derived from an EMBL/GenBank/DDBJ whole genome shotgun (WGS) entry which is preliminary data.</text>
</comment>
<evidence type="ECO:0000313" key="2">
    <source>
        <dbReference type="Proteomes" id="UP000007652"/>
    </source>
</evidence>
<keyword evidence="2" id="KW-1185">Reference proteome</keyword>
<dbReference type="AlphaFoldDB" id="I7LG70"/>
<protein>
    <submittedName>
        <fullName evidence="1">Uncharacterized protein</fullName>
    </submittedName>
</protein>
<accession>I7LG70</accession>
<evidence type="ECO:0000313" key="1">
    <source>
        <dbReference type="EMBL" id="CCJ33050.1"/>
    </source>
</evidence>
<sequence>MERRLKVVRELNKHYAVIRTDILETSLSMESKVLYFVLSIAADQGRDVNDDMLKELTSIKTDEILYQALDELAINGLVKYNKLTGIIELID</sequence>
<dbReference type="Proteomes" id="UP000007652">
    <property type="component" value="Unassembled WGS sequence"/>
</dbReference>
<organism evidence="1 2">
    <name type="scientific">Caloramator australicus RC3</name>
    <dbReference type="NCBI Taxonomy" id="857293"/>
    <lineage>
        <taxon>Bacteria</taxon>
        <taxon>Bacillati</taxon>
        <taxon>Bacillota</taxon>
        <taxon>Clostridia</taxon>
        <taxon>Eubacteriales</taxon>
        <taxon>Clostridiaceae</taxon>
        <taxon>Caloramator</taxon>
    </lineage>
</organism>
<proteinExistence type="predicted"/>
<gene>
    <name evidence="1" type="ORF">CAAU_0966</name>
</gene>